<feature type="binding site" evidence="12">
    <location>
        <position position="252"/>
    </location>
    <ligand>
        <name>K(+)</name>
        <dbReference type="ChEBI" id="CHEBI:29103"/>
    </ligand>
</feature>
<evidence type="ECO:0000256" key="9">
    <source>
        <dbReference type="ARBA" id="ARBA00022842"/>
    </source>
</evidence>
<dbReference type="PROSITE" id="PS00584">
    <property type="entry name" value="PFKB_KINASES_2"/>
    <property type="match status" value="1"/>
</dbReference>
<proteinExistence type="inferred from homology"/>
<keyword evidence="5 12" id="KW-0479">Metal-binding</keyword>
<evidence type="ECO:0000256" key="1">
    <source>
        <dbReference type="ARBA" id="ARBA00005380"/>
    </source>
</evidence>
<dbReference type="Proteomes" id="UP001314262">
    <property type="component" value="Unassembled WGS sequence"/>
</dbReference>
<dbReference type="Gene3D" id="3.40.1190.20">
    <property type="match status" value="1"/>
</dbReference>
<comment type="catalytic activity">
    <reaction evidence="12">
        <text>D-ribose + ATP = D-ribose 5-phosphate + ADP + H(+)</text>
        <dbReference type="Rhea" id="RHEA:13697"/>
        <dbReference type="ChEBI" id="CHEBI:15378"/>
        <dbReference type="ChEBI" id="CHEBI:30616"/>
        <dbReference type="ChEBI" id="CHEBI:47013"/>
        <dbReference type="ChEBI" id="CHEBI:78346"/>
        <dbReference type="ChEBI" id="CHEBI:456216"/>
        <dbReference type="EC" id="2.7.1.15"/>
    </reaction>
</comment>
<dbReference type="HAMAP" id="MF_01987">
    <property type="entry name" value="Ribokinase"/>
    <property type="match status" value="1"/>
</dbReference>
<comment type="pathway">
    <text evidence="12">Carbohydrate metabolism; D-ribose degradation; D-ribose 5-phosphate from beta-D-ribopyranose: step 2/2.</text>
</comment>
<keyword evidence="6 12" id="KW-0547">Nucleotide-binding</keyword>
<sequence length="311" mass="32960">MVKKTTIIGSTNLDKVTRVPRLANSGETLSTPQHQEEVMGGKGLNQAVAVARAGGKANFITKVGAGFDLASRVQEDGLNLDYVLESQDAETGQAYITVSKATGDNIIYVYEGANGQLLAKDVWDQRAAFEDAAFCLAQLEIPLETVLSAFKDAHTAGAVTVLNPAPVPDQENFPKELLAESDLVIPNEHEAELLTNIPVTDRESLIQNADFFFKAGVKHVLITLGDKGAFYKSADGKEVMVNAIKTTAIDTTAAGDTFIGALLSRLVPSFANIEGAIKYGVAAASLTVAQPGAMPSIPFEDAILAQLPKTK</sequence>
<evidence type="ECO:0000256" key="6">
    <source>
        <dbReference type="ARBA" id="ARBA00022741"/>
    </source>
</evidence>
<feature type="binding site" evidence="12">
    <location>
        <position position="256"/>
    </location>
    <ligand>
        <name>substrate</name>
    </ligand>
</feature>
<evidence type="ECO:0000256" key="2">
    <source>
        <dbReference type="ARBA" id="ARBA00012035"/>
    </source>
</evidence>
<dbReference type="GO" id="GO:0005829">
    <property type="term" value="C:cytosol"/>
    <property type="evidence" value="ECO:0007669"/>
    <property type="project" value="TreeGrafter"/>
</dbReference>
<dbReference type="EMBL" id="CAUZLT010000006">
    <property type="protein sequence ID" value="CAK1253222.1"/>
    <property type="molecule type" value="Genomic_DNA"/>
</dbReference>
<comment type="function">
    <text evidence="12">Catalyzes the phosphorylation of ribose at O-5 in a reaction requiring ATP and magnesium. The resulting D-ribose-5-phosphate can then be used either for sythesis of nucleotides, histidine, and tryptophan, or as a component of the pentose phosphate pathway.</text>
</comment>
<evidence type="ECO:0000313" key="16">
    <source>
        <dbReference type="Proteomes" id="UP001314262"/>
    </source>
</evidence>
<comment type="similarity">
    <text evidence="1">Belongs to the carbohydrate kinase pfkB family.</text>
</comment>
<dbReference type="RefSeq" id="WP_059394129.1">
    <property type="nucleotide sequence ID" value="NZ_BOJU01000006.1"/>
</dbReference>
<comment type="similarity">
    <text evidence="12">Belongs to the carbohydrate kinase PfkB family. Ribokinase subfamily.</text>
</comment>
<feature type="binding site" evidence="12">
    <location>
        <position position="250"/>
    </location>
    <ligand>
        <name>K(+)</name>
        <dbReference type="ChEBI" id="CHEBI:29103"/>
    </ligand>
</feature>
<dbReference type="Pfam" id="PF00294">
    <property type="entry name" value="PfkB"/>
    <property type="match status" value="1"/>
</dbReference>
<dbReference type="UniPathway" id="UPA00916">
    <property type="reaction ID" value="UER00889"/>
</dbReference>
<keyword evidence="7 12" id="KW-0418">Kinase</keyword>
<dbReference type="GO" id="GO:0046872">
    <property type="term" value="F:metal ion binding"/>
    <property type="evidence" value="ECO:0007669"/>
    <property type="project" value="UniProtKB-KW"/>
</dbReference>
<comment type="subunit">
    <text evidence="12">Homodimer.</text>
</comment>
<evidence type="ECO:0000256" key="5">
    <source>
        <dbReference type="ARBA" id="ARBA00022723"/>
    </source>
</evidence>
<feature type="binding site" evidence="12">
    <location>
        <begin position="223"/>
        <end position="228"/>
    </location>
    <ligand>
        <name>ATP</name>
        <dbReference type="ChEBI" id="CHEBI:30616"/>
    </ligand>
</feature>
<gene>
    <name evidence="12" type="primary">rbsK</name>
    <name evidence="15" type="ORF">FTRO_0080550</name>
    <name evidence="14" type="ORF">R53137_KAKDMLNK_01468</name>
</gene>
<keyword evidence="12" id="KW-0963">Cytoplasm</keyword>
<dbReference type="PANTHER" id="PTHR10584">
    <property type="entry name" value="SUGAR KINASE"/>
    <property type="match status" value="1"/>
</dbReference>
<reference evidence="15" key="1">
    <citation type="journal article" date="2015" name="BMC Genomics">
        <title>Comparative genomics of Fructobacillus spp. and Leuconostoc spp. reveals niche-specific evolution of Fructobacillus spp.</title>
        <authorList>
            <person name="Endo A."/>
            <person name="Tanizawa Y."/>
            <person name="Tanaka N."/>
            <person name="Maeno S."/>
            <person name="Kumar H."/>
            <person name="Shiwa Y."/>
            <person name="Okada S."/>
            <person name="Yoshikawa H."/>
            <person name="Dicks L."/>
            <person name="Nakagawa J."/>
            <person name="Arita M."/>
        </authorList>
    </citation>
    <scope>NUCLEOTIDE SEQUENCE [LARGE SCALE GENOMIC DNA]</scope>
    <source>
        <strain evidence="15">F214-1</strain>
    </source>
</reference>
<dbReference type="GO" id="GO:0005524">
    <property type="term" value="F:ATP binding"/>
    <property type="evidence" value="ECO:0007669"/>
    <property type="project" value="UniProtKB-UniRule"/>
</dbReference>
<dbReference type="PRINTS" id="PR00990">
    <property type="entry name" value="RIBOKINASE"/>
</dbReference>
<comment type="subcellular location">
    <subcellularLocation>
        <location evidence="12">Cytoplasm</location>
    </subcellularLocation>
</comment>
<feature type="binding site" evidence="12">
    <location>
        <position position="290"/>
    </location>
    <ligand>
        <name>K(+)</name>
        <dbReference type="ChEBI" id="CHEBI:29103"/>
    </ligand>
</feature>
<dbReference type="InterPro" id="IPR002173">
    <property type="entry name" value="Carboh/pur_kinase_PfkB_CS"/>
</dbReference>
<feature type="binding site" evidence="12">
    <location>
        <begin position="12"/>
        <end position="14"/>
    </location>
    <ligand>
        <name>substrate</name>
    </ligand>
</feature>
<dbReference type="InterPro" id="IPR011877">
    <property type="entry name" value="Ribokinase"/>
</dbReference>
<protein>
    <recommendedName>
        <fullName evidence="3 12">Ribokinase</fullName>
        <shortName evidence="12">RK</shortName>
        <ecNumber evidence="2 12">2.7.1.15</ecNumber>
    </recommendedName>
</protein>
<feature type="binding site" evidence="12">
    <location>
        <begin position="41"/>
        <end position="45"/>
    </location>
    <ligand>
        <name>substrate</name>
    </ligand>
</feature>
<dbReference type="GO" id="GO:0019303">
    <property type="term" value="P:D-ribose catabolic process"/>
    <property type="evidence" value="ECO:0007669"/>
    <property type="project" value="UniProtKB-UniRule"/>
</dbReference>
<evidence type="ECO:0000259" key="13">
    <source>
        <dbReference type="Pfam" id="PF00294"/>
    </source>
</evidence>
<dbReference type="InterPro" id="IPR002139">
    <property type="entry name" value="Ribo/fructo_kinase"/>
</dbReference>
<comment type="activity regulation">
    <text evidence="12">Activated by a monovalent cation that binds near, but not in, the active site. The most likely occupant of the site in vivo is potassium. Ion binding induces a conformational change that may alter substrate affinity.</text>
</comment>
<feature type="domain" description="Carbohydrate kinase PfkB" evidence="13">
    <location>
        <begin position="4"/>
        <end position="298"/>
    </location>
</feature>
<dbReference type="Proteomes" id="UP000064514">
    <property type="component" value="Unassembled WGS sequence"/>
</dbReference>
<evidence type="ECO:0000256" key="4">
    <source>
        <dbReference type="ARBA" id="ARBA00022679"/>
    </source>
</evidence>
<organism evidence="15">
    <name type="scientific">Fructobacillus tropaeoli</name>
    <dbReference type="NCBI Taxonomy" id="709323"/>
    <lineage>
        <taxon>Bacteria</taxon>
        <taxon>Bacillati</taxon>
        <taxon>Bacillota</taxon>
        <taxon>Bacilli</taxon>
        <taxon>Lactobacillales</taxon>
        <taxon>Lactobacillaceae</taxon>
        <taxon>Fructobacillus</taxon>
    </lineage>
</organism>
<feature type="binding site" evidence="12">
    <location>
        <position position="292"/>
    </location>
    <ligand>
        <name>K(+)</name>
        <dbReference type="ChEBI" id="CHEBI:29103"/>
    </ligand>
</feature>
<keyword evidence="11 12" id="KW-0119">Carbohydrate metabolism</keyword>
<keyword evidence="16" id="KW-1185">Reference proteome</keyword>
<evidence type="ECO:0000256" key="7">
    <source>
        <dbReference type="ARBA" id="ARBA00022777"/>
    </source>
</evidence>
<keyword evidence="8 12" id="KW-0067">ATP-binding</keyword>
<evidence type="ECO:0000313" key="14">
    <source>
        <dbReference type="EMBL" id="CAK1253222.1"/>
    </source>
</evidence>
<dbReference type="EC" id="2.7.1.15" evidence="2 12"/>
<comment type="cofactor">
    <cofactor evidence="12">
        <name>Mg(2+)</name>
        <dbReference type="ChEBI" id="CHEBI:18420"/>
    </cofactor>
    <text evidence="12">Requires a divalent cation, most likely magnesium in vivo, as an electrophilic catalyst to aid phosphoryl group transfer. It is the chelate of the metal and the nucleotide that is the actual substrate.</text>
</comment>
<evidence type="ECO:0000256" key="8">
    <source>
        <dbReference type="ARBA" id="ARBA00022840"/>
    </source>
</evidence>
<dbReference type="EMBL" id="DF968085">
    <property type="protein sequence ID" value="GAP04784.1"/>
    <property type="molecule type" value="Genomic_DNA"/>
</dbReference>
<feature type="binding site" evidence="12">
    <location>
        <position position="140"/>
    </location>
    <ligand>
        <name>substrate</name>
    </ligand>
</feature>
<dbReference type="InterPro" id="IPR029056">
    <property type="entry name" value="Ribokinase-like"/>
</dbReference>
<evidence type="ECO:0000256" key="10">
    <source>
        <dbReference type="ARBA" id="ARBA00022958"/>
    </source>
</evidence>
<dbReference type="AlphaFoldDB" id="A0A3F3H2J9"/>
<dbReference type="InterPro" id="IPR011611">
    <property type="entry name" value="PfkB_dom"/>
</dbReference>
<evidence type="ECO:0000256" key="12">
    <source>
        <dbReference type="HAMAP-Rule" id="MF_01987"/>
    </source>
</evidence>
<keyword evidence="4 12" id="KW-0808">Transferase</keyword>
<keyword evidence="10 12" id="KW-0630">Potassium</keyword>
<feature type="binding site" evidence="12">
    <location>
        <position position="187"/>
    </location>
    <ligand>
        <name>ATP</name>
        <dbReference type="ChEBI" id="CHEBI:30616"/>
    </ligand>
</feature>
<evidence type="ECO:0000313" key="15">
    <source>
        <dbReference type="EMBL" id="GAP04784.1"/>
    </source>
</evidence>
<dbReference type="STRING" id="709323.GCA_001047135_01349"/>
<evidence type="ECO:0000256" key="3">
    <source>
        <dbReference type="ARBA" id="ARBA00016943"/>
    </source>
</evidence>
<dbReference type="SUPFAM" id="SSF53613">
    <property type="entry name" value="Ribokinase-like"/>
    <property type="match status" value="1"/>
</dbReference>
<dbReference type="CDD" id="cd01174">
    <property type="entry name" value="ribokinase"/>
    <property type="match status" value="1"/>
</dbReference>
<comment type="caution">
    <text evidence="12">Lacks conserved residue(s) required for the propagation of feature annotation.</text>
</comment>
<accession>A0A3F3H2J9</accession>
<feature type="binding site" evidence="12">
    <location>
        <position position="296"/>
    </location>
    <ligand>
        <name>K(+)</name>
        <dbReference type="ChEBI" id="CHEBI:29103"/>
    </ligand>
</feature>
<feature type="active site" description="Proton acceptor" evidence="12">
    <location>
        <position position="256"/>
    </location>
</feature>
<name>A0A3F3H2J9_9LACO</name>
<dbReference type="GO" id="GO:0004747">
    <property type="term" value="F:ribokinase activity"/>
    <property type="evidence" value="ECO:0007669"/>
    <property type="project" value="UniProtKB-UniRule"/>
</dbReference>
<dbReference type="PANTHER" id="PTHR10584:SF166">
    <property type="entry name" value="RIBOKINASE"/>
    <property type="match status" value="1"/>
</dbReference>
<keyword evidence="9 12" id="KW-0460">Magnesium</keyword>
<evidence type="ECO:0000256" key="11">
    <source>
        <dbReference type="ARBA" id="ARBA00023277"/>
    </source>
</evidence>
<feature type="binding site" evidence="12">
    <location>
        <begin position="255"/>
        <end position="256"/>
    </location>
    <ligand>
        <name>ATP</name>
        <dbReference type="ChEBI" id="CHEBI:30616"/>
    </ligand>
</feature>
<reference evidence="14 16" key="2">
    <citation type="submission" date="2023-10" db="EMBL/GenBank/DDBJ databases">
        <authorList>
            <person name="Botero Cardona J."/>
        </authorList>
    </citation>
    <scope>NUCLEOTIDE SEQUENCE [LARGE SCALE GENOMIC DNA]</scope>
    <source>
        <strain evidence="14 16">R-53137</strain>
    </source>
</reference>
<feature type="binding site" evidence="12">
    <location>
        <position position="287"/>
    </location>
    <ligand>
        <name>K(+)</name>
        <dbReference type="ChEBI" id="CHEBI:29103"/>
    </ligand>
</feature>